<dbReference type="SUPFAM" id="SSF56281">
    <property type="entry name" value="Metallo-hydrolase/oxidoreductase"/>
    <property type="match status" value="1"/>
</dbReference>
<keyword evidence="4" id="KW-0862">Zinc</keyword>
<keyword evidence="3" id="KW-0378">Hydrolase</keyword>
<protein>
    <submittedName>
        <fullName evidence="6">Beta-lactamase domain-containing protein</fullName>
    </submittedName>
</protein>
<feature type="domain" description="Metallo-beta-lactamase" evidence="5">
    <location>
        <begin position="9"/>
        <end position="183"/>
    </location>
</feature>
<evidence type="ECO:0000259" key="5">
    <source>
        <dbReference type="SMART" id="SM00849"/>
    </source>
</evidence>
<dbReference type="PANTHER" id="PTHR46233">
    <property type="entry name" value="HYDROXYACYLGLUTATHIONE HYDROLASE GLOC"/>
    <property type="match status" value="1"/>
</dbReference>
<sequence length="208" mass="23324">MWESMTTNNCNTYLIDGPTRVLIDPGHVSLFDHVHKNLSKLGIGIEDIGLVICTHAHPDHIEAVQLFKKEPALMTLHEAEWQLAKERYADAFGMRLESLTPDFFLKEGDFFVNGLEFKVIHTPGHSPGSVSLYWPEQKALFTGDVVFKEGLGRTDLPGGNGQLLKESIIRLAELDVEWVLPGHGEIIAGAAEAKINFNELEQVWFNYI</sequence>
<dbReference type="InterPro" id="IPR001279">
    <property type="entry name" value="Metallo-B-lactamas"/>
</dbReference>
<dbReference type="CDD" id="cd06262">
    <property type="entry name" value="metallo-hydrolase-like_MBL-fold"/>
    <property type="match status" value="1"/>
</dbReference>
<comment type="cofactor">
    <cofactor evidence="1">
        <name>Zn(2+)</name>
        <dbReference type="ChEBI" id="CHEBI:29105"/>
    </cofactor>
</comment>
<organism evidence="6 7">
    <name type="scientific">Desulfonema magnum</name>
    <dbReference type="NCBI Taxonomy" id="45655"/>
    <lineage>
        <taxon>Bacteria</taxon>
        <taxon>Pseudomonadati</taxon>
        <taxon>Thermodesulfobacteriota</taxon>
        <taxon>Desulfobacteria</taxon>
        <taxon>Desulfobacterales</taxon>
        <taxon>Desulfococcaceae</taxon>
        <taxon>Desulfonema</taxon>
    </lineage>
</organism>
<dbReference type="Proteomes" id="UP000663722">
    <property type="component" value="Chromosome"/>
</dbReference>
<evidence type="ECO:0000256" key="1">
    <source>
        <dbReference type="ARBA" id="ARBA00001947"/>
    </source>
</evidence>
<name>A0A975GL67_9BACT</name>
<dbReference type="GO" id="GO:0016787">
    <property type="term" value="F:hydrolase activity"/>
    <property type="evidence" value="ECO:0007669"/>
    <property type="project" value="UniProtKB-KW"/>
</dbReference>
<keyword evidence="2" id="KW-0479">Metal-binding</keyword>
<dbReference type="Pfam" id="PF00753">
    <property type="entry name" value="Lactamase_B"/>
    <property type="match status" value="1"/>
</dbReference>
<reference evidence="6" key="1">
    <citation type="journal article" date="2021" name="Microb. Physiol.">
        <title>Proteogenomic Insights into the Physiology of Marine, Sulfate-Reducing, Filamentous Desulfonema limicola and Desulfonema magnum.</title>
        <authorList>
            <person name="Schnaars V."/>
            <person name="Wohlbrand L."/>
            <person name="Scheve S."/>
            <person name="Hinrichs C."/>
            <person name="Reinhardt R."/>
            <person name="Rabus R."/>
        </authorList>
    </citation>
    <scope>NUCLEOTIDE SEQUENCE</scope>
    <source>
        <strain evidence="6">4be13</strain>
    </source>
</reference>
<gene>
    <name evidence="6" type="ORF">dnm_013390</name>
</gene>
<evidence type="ECO:0000313" key="7">
    <source>
        <dbReference type="Proteomes" id="UP000663722"/>
    </source>
</evidence>
<keyword evidence="7" id="KW-1185">Reference proteome</keyword>
<evidence type="ECO:0000313" key="6">
    <source>
        <dbReference type="EMBL" id="QTA85334.1"/>
    </source>
</evidence>
<dbReference type="PANTHER" id="PTHR46233:SF3">
    <property type="entry name" value="HYDROXYACYLGLUTATHIONE HYDROLASE GLOC"/>
    <property type="match status" value="1"/>
</dbReference>
<accession>A0A975GL67</accession>
<dbReference type="EMBL" id="CP061800">
    <property type="protein sequence ID" value="QTA85334.1"/>
    <property type="molecule type" value="Genomic_DNA"/>
</dbReference>
<dbReference type="InterPro" id="IPR051453">
    <property type="entry name" value="MBL_Glyoxalase_II"/>
</dbReference>
<dbReference type="AlphaFoldDB" id="A0A975GL67"/>
<dbReference type="InterPro" id="IPR036866">
    <property type="entry name" value="RibonucZ/Hydroxyglut_hydro"/>
</dbReference>
<evidence type="ECO:0000256" key="4">
    <source>
        <dbReference type="ARBA" id="ARBA00022833"/>
    </source>
</evidence>
<dbReference type="KEGG" id="dmm:dnm_013390"/>
<evidence type="ECO:0000256" key="3">
    <source>
        <dbReference type="ARBA" id="ARBA00022801"/>
    </source>
</evidence>
<evidence type="ECO:0000256" key="2">
    <source>
        <dbReference type="ARBA" id="ARBA00022723"/>
    </source>
</evidence>
<dbReference type="Gene3D" id="3.60.15.10">
    <property type="entry name" value="Ribonuclease Z/Hydroxyacylglutathione hydrolase-like"/>
    <property type="match status" value="1"/>
</dbReference>
<proteinExistence type="predicted"/>
<dbReference type="GO" id="GO:0046872">
    <property type="term" value="F:metal ion binding"/>
    <property type="evidence" value="ECO:0007669"/>
    <property type="project" value="UniProtKB-KW"/>
</dbReference>
<dbReference type="SMART" id="SM00849">
    <property type="entry name" value="Lactamase_B"/>
    <property type="match status" value="1"/>
</dbReference>